<dbReference type="Gene3D" id="3.40.50.620">
    <property type="entry name" value="HUPs"/>
    <property type="match status" value="1"/>
</dbReference>
<dbReference type="InterPro" id="IPR020058">
    <property type="entry name" value="Glu/Gln-tRNA-synth_Ib_cat-dom"/>
</dbReference>
<keyword evidence="5 7" id="KW-0067">ATP-binding</keyword>
<dbReference type="GO" id="GO:0004818">
    <property type="term" value="F:glutamate-tRNA ligase activity"/>
    <property type="evidence" value="ECO:0007669"/>
    <property type="project" value="TreeGrafter"/>
</dbReference>
<dbReference type="SUPFAM" id="SSF52374">
    <property type="entry name" value="Nucleotidylyl transferase"/>
    <property type="match status" value="1"/>
</dbReference>
<feature type="binding site" evidence="7">
    <location>
        <position position="248"/>
    </location>
    <ligand>
        <name>ATP</name>
        <dbReference type="ChEBI" id="CHEBI:30616"/>
    </ligand>
</feature>
<comment type="cofactor">
    <cofactor evidence="7">
        <name>Zn(2+)</name>
        <dbReference type="ChEBI" id="CHEBI:29105"/>
    </cofactor>
    <text evidence="7">Binds 1 zinc ion per subunit.</text>
</comment>
<dbReference type="GO" id="GO:0006400">
    <property type="term" value="P:tRNA modification"/>
    <property type="evidence" value="ECO:0007669"/>
    <property type="project" value="InterPro"/>
</dbReference>
<dbReference type="GO" id="GO:0008270">
    <property type="term" value="F:zinc ion binding"/>
    <property type="evidence" value="ECO:0007669"/>
    <property type="project" value="UniProtKB-UniRule"/>
</dbReference>
<evidence type="ECO:0000256" key="7">
    <source>
        <dbReference type="HAMAP-Rule" id="MF_01428"/>
    </source>
</evidence>
<dbReference type="EMBL" id="CP063458">
    <property type="protein sequence ID" value="QOV88149.1"/>
    <property type="molecule type" value="Genomic_DNA"/>
</dbReference>
<dbReference type="PANTHER" id="PTHR43311">
    <property type="entry name" value="GLUTAMATE--TRNA LIGASE"/>
    <property type="match status" value="1"/>
</dbReference>
<dbReference type="PROSITE" id="PS00178">
    <property type="entry name" value="AA_TRNA_LIGASE_I"/>
    <property type="match status" value="1"/>
</dbReference>
<feature type="binding site" evidence="7">
    <location>
        <position position="99"/>
    </location>
    <ligand>
        <name>Zn(2+)</name>
        <dbReference type="ChEBI" id="CHEBI:29105"/>
    </ligand>
</feature>
<evidence type="ECO:0000256" key="4">
    <source>
        <dbReference type="ARBA" id="ARBA00022833"/>
    </source>
</evidence>
<feature type="binding site" evidence="7">
    <location>
        <position position="187"/>
    </location>
    <ligand>
        <name>L-glutamate</name>
        <dbReference type="ChEBI" id="CHEBI:29985"/>
    </ligand>
</feature>
<evidence type="ECO:0000313" key="11">
    <source>
        <dbReference type="Proteomes" id="UP000593765"/>
    </source>
</evidence>
<keyword evidence="8" id="KW-0648">Protein biosynthesis</keyword>
<keyword evidence="1 7" id="KW-0436">Ligase</keyword>
<evidence type="ECO:0000256" key="6">
    <source>
        <dbReference type="ARBA" id="ARBA00023146"/>
    </source>
</evidence>
<keyword evidence="2 7" id="KW-0479">Metal-binding</keyword>
<dbReference type="InterPro" id="IPR022380">
    <property type="entry name" value="Glu-Q_tRNA(Asp)_Synthase"/>
</dbReference>
<dbReference type="InterPro" id="IPR000924">
    <property type="entry name" value="Glu/Gln-tRNA-synth"/>
</dbReference>
<dbReference type="InterPro" id="IPR014729">
    <property type="entry name" value="Rossmann-like_a/b/a_fold"/>
</dbReference>
<reference evidence="10 11" key="1">
    <citation type="submission" date="2020-10" db="EMBL/GenBank/DDBJ databases">
        <title>Wide distribution of Phycisphaera-like planctomycetes from WD2101 soil group in peatlands and genome analysis of the first cultivated representative.</title>
        <authorList>
            <person name="Dedysh S.N."/>
            <person name="Beletsky A.V."/>
            <person name="Ivanova A."/>
            <person name="Kulichevskaya I.S."/>
            <person name="Suzina N.E."/>
            <person name="Philippov D.A."/>
            <person name="Rakitin A.L."/>
            <person name="Mardanov A.V."/>
            <person name="Ravin N.V."/>
        </authorList>
    </citation>
    <scope>NUCLEOTIDE SEQUENCE [LARGE SCALE GENOMIC DNA]</scope>
    <source>
        <strain evidence="10 11">M1803</strain>
    </source>
</reference>
<dbReference type="Proteomes" id="UP000593765">
    <property type="component" value="Chromosome"/>
</dbReference>
<evidence type="ECO:0000256" key="1">
    <source>
        <dbReference type="ARBA" id="ARBA00022598"/>
    </source>
</evidence>
<dbReference type="InterPro" id="IPR049940">
    <property type="entry name" value="GluQ/Sye"/>
</dbReference>
<evidence type="ECO:0000313" key="10">
    <source>
        <dbReference type="EMBL" id="QOV88149.1"/>
    </source>
</evidence>
<evidence type="ECO:0000256" key="8">
    <source>
        <dbReference type="RuleBase" id="RU363037"/>
    </source>
</evidence>
<dbReference type="PRINTS" id="PR00987">
    <property type="entry name" value="TRNASYNTHGLU"/>
</dbReference>
<dbReference type="GO" id="GO:0005829">
    <property type="term" value="C:cytosol"/>
    <property type="evidence" value="ECO:0007669"/>
    <property type="project" value="TreeGrafter"/>
</dbReference>
<comment type="function">
    <text evidence="7">Catalyzes the tRNA-independent activation of glutamate in presence of ATP and the subsequent transfer of glutamate onto a tRNA(Asp). Glutamate is transferred on the 2-amino-5-(4,5-dihydroxy-2-cyclopenten-1-yl) moiety of the queuosine in the wobble position of the QUC anticodon.</text>
</comment>
<protein>
    <recommendedName>
        <fullName evidence="7">Glutamyl-Q tRNA(Asp) synthetase</fullName>
        <shortName evidence="7">Glu-Q-RSs</shortName>
        <ecNumber evidence="7">6.1.1.-</ecNumber>
    </recommendedName>
</protein>
<sequence>MDITRLAPSPTGALHLGNARTFLINWLLARKQHWRVVLRVEDLDGPRIKPGSEAGLLEDLRWLGLDWDQGPTRQSDRGDAYLAALSQLTDAGLAYPCVCTRKEIELAASAPHADDGSSIYPGTCRGRFATIAAARADTGREPAIRFRIPDDSSSIITWTDRFAGECTIDARTLGDFVIAKADGTAAYQLAVVVDDAAAGVTQVVRGNDLIESTPRQVLLYRALNLANQLPHYGHAPLVVGADGRRLAKRHGDSRLNYYRSQGVPPGRILALLGRWLGINDVTDHATIADLLTLFKPESLPTEPIVFTQQDDDWLKSR</sequence>
<feature type="binding site" evidence="7">
    <location>
        <position position="97"/>
    </location>
    <ligand>
        <name>Zn(2+)</name>
        <dbReference type="ChEBI" id="CHEBI:29105"/>
    </ligand>
</feature>
<accession>A0A7M2WRY1</accession>
<dbReference type="NCBIfam" id="TIGR03838">
    <property type="entry name" value="queuosine_YadB"/>
    <property type="match status" value="1"/>
</dbReference>
<keyword evidence="6 7" id="KW-0030">Aminoacyl-tRNA synthetase</keyword>
<evidence type="ECO:0000256" key="5">
    <source>
        <dbReference type="ARBA" id="ARBA00022840"/>
    </source>
</evidence>
<feature type="binding site" evidence="7">
    <location>
        <position position="205"/>
    </location>
    <ligand>
        <name>L-glutamate</name>
        <dbReference type="ChEBI" id="CHEBI:29985"/>
    </ligand>
</feature>
<dbReference type="Pfam" id="PF00749">
    <property type="entry name" value="tRNA-synt_1c"/>
    <property type="match status" value="1"/>
</dbReference>
<comment type="similarity">
    <text evidence="7">Belongs to the class-I aminoacyl-tRNA synthetase family. GluQ subfamily.</text>
</comment>
<feature type="binding site" evidence="7">
    <location>
        <position position="124"/>
    </location>
    <ligand>
        <name>Zn(2+)</name>
        <dbReference type="ChEBI" id="CHEBI:29105"/>
    </ligand>
</feature>
<feature type="short sequence motif" description="'KMSKS' region" evidence="7">
    <location>
        <begin position="245"/>
        <end position="249"/>
    </location>
</feature>
<dbReference type="KEGG" id="hbs:IPV69_18050"/>
<dbReference type="InterPro" id="IPR001412">
    <property type="entry name" value="aa-tRNA-synth_I_CS"/>
</dbReference>
<feature type="binding site" evidence="7">
    <location>
        <position position="120"/>
    </location>
    <ligand>
        <name>Zn(2+)</name>
        <dbReference type="ChEBI" id="CHEBI:29105"/>
    </ligand>
</feature>
<feature type="short sequence motif" description="'HIGH' region" evidence="7">
    <location>
        <begin position="8"/>
        <end position="18"/>
    </location>
</feature>
<dbReference type="HAMAP" id="MF_01428">
    <property type="entry name" value="Glu_Q_tRNA_synth"/>
    <property type="match status" value="1"/>
</dbReference>
<evidence type="ECO:0000256" key="2">
    <source>
        <dbReference type="ARBA" id="ARBA00022723"/>
    </source>
</evidence>
<feature type="binding site" evidence="7">
    <location>
        <begin position="5"/>
        <end position="9"/>
    </location>
    <ligand>
        <name>L-glutamate</name>
        <dbReference type="ChEBI" id="CHEBI:29985"/>
    </ligand>
</feature>
<dbReference type="RefSeq" id="WP_206291118.1">
    <property type="nucleotide sequence ID" value="NZ_CP063458.1"/>
</dbReference>
<name>A0A7M2WRY1_9BACT</name>
<keyword evidence="3 7" id="KW-0547">Nucleotide-binding</keyword>
<dbReference type="GO" id="GO:0006424">
    <property type="term" value="P:glutamyl-tRNA aminoacylation"/>
    <property type="evidence" value="ECO:0007669"/>
    <property type="project" value="InterPro"/>
</dbReference>
<organism evidence="10 11">
    <name type="scientific">Humisphaera borealis</name>
    <dbReference type="NCBI Taxonomy" id="2807512"/>
    <lineage>
        <taxon>Bacteria</taxon>
        <taxon>Pseudomonadati</taxon>
        <taxon>Planctomycetota</taxon>
        <taxon>Phycisphaerae</taxon>
        <taxon>Tepidisphaerales</taxon>
        <taxon>Tepidisphaeraceae</taxon>
        <taxon>Humisphaera</taxon>
    </lineage>
</organism>
<dbReference type="PANTHER" id="PTHR43311:SF1">
    <property type="entry name" value="GLUTAMYL-Q TRNA(ASP) SYNTHETASE"/>
    <property type="match status" value="1"/>
</dbReference>
<dbReference type="EC" id="6.1.1.-" evidence="7"/>
<dbReference type="AlphaFoldDB" id="A0A7M2WRY1"/>
<evidence type="ECO:0000256" key="3">
    <source>
        <dbReference type="ARBA" id="ARBA00022741"/>
    </source>
</evidence>
<proteinExistence type="inferred from homology"/>
<keyword evidence="11" id="KW-1185">Reference proteome</keyword>
<gene>
    <name evidence="10" type="primary">gluQRS</name>
    <name evidence="7" type="synonym">gluQ</name>
    <name evidence="10" type="ORF">IPV69_18050</name>
</gene>
<keyword evidence="4 7" id="KW-0862">Zinc</keyword>
<feature type="binding site" evidence="7">
    <location>
        <position position="41"/>
    </location>
    <ligand>
        <name>L-glutamate</name>
        <dbReference type="ChEBI" id="CHEBI:29985"/>
    </ligand>
</feature>
<dbReference type="NCBIfam" id="NF004315">
    <property type="entry name" value="PRK05710.1-4"/>
    <property type="match status" value="1"/>
</dbReference>
<evidence type="ECO:0000259" key="9">
    <source>
        <dbReference type="Pfam" id="PF00749"/>
    </source>
</evidence>
<dbReference type="GO" id="GO:0005524">
    <property type="term" value="F:ATP binding"/>
    <property type="evidence" value="ECO:0007669"/>
    <property type="project" value="UniProtKB-KW"/>
</dbReference>
<feature type="domain" description="Glutamyl/glutaminyl-tRNA synthetase class Ib catalytic" evidence="9">
    <location>
        <begin position="4"/>
        <end position="280"/>
    </location>
</feature>